<dbReference type="Gene3D" id="1.25.40.10">
    <property type="entry name" value="Tetratricopeptide repeat domain"/>
    <property type="match status" value="3"/>
</dbReference>
<feature type="coiled-coil region" evidence="1">
    <location>
        <begin position="425"/>
        <end position="452"/>
    </location>
</feature>
<sequence>MNTSYKVTSVFFLAVFLIVSCSRKKDKFISRNFHAVTAEFNALYNGYNALEQGRNSLNQGYFDDYWNVLPIERMQISDEVILPGQSKNQDFTRAEEKAVKAIQKHSMNIEGKEKNPQMDEAYLLLGKARYFDQRFIPALEAFNYILYKYPASDKINQAKVWREKTNIRLDNNELAITNLKRLLYQEDLEGQDLADATSMLAQAYINTKSVDSAITQLEIAANATKSNDERGRYRFIQGQLYNQLGYKDSANIAFNKVIELNRRTPRIYMISAHLEKVKNFNAETDNKFETLELLSDLEKNRENRPFLDKIYHQIGAFHLQHQSDSIASKYFNKSLQEKSKDKILNARNYQILGDMHFEKSLYKDAGLYYDSTMANLVLNSKPYRVIKRKRDNLDDVIHYEAIAQVNDSILHLVNLTAAEKTAYFEAYIETLKQQAEAEKEALEKQEALQRNSGLITSNNSIRPSGPGGLPGQAAIFYFYNPTTVAFGKNEFVKIWGNRALEDNWRWSNKSGAGGAINTTAGNNALVATTDEARYNPEFYVSQIPSEAKEIDSISKERNYAYYQLGLIYKEKFKEFELAKSKFQNLLQSNPEERLVLPSKYNLYKIYEALGEHDEAEIAKNDIITKYPESRYATILMNPDLLSEKDKNSPESLYESLYEKHGNQAYATVISKAEEYINLYDGDAIVPKFELLKATALGRLNGYEAYKKAINYIAVTYANTPEGLHAQDIESNVLPKIENKAFVDETNNLSGHYKVIFKFENSTPQTVQTFQKTLNEVLKNIKYYKLTSSIDVYNSNTTFVVVHGLKNGQVAKTFNQLLTKEDAKKIKQPYIAMASANYQIIQIHKNLNTYLSVYNN</sequence>
<gene>
    <name evidence="2" type="ORF">FUA26_04290</name>
</gene>
<organism evidence="2 3">
    <name type="scientific">Seonamhaeicola algicola</name>
    <dbReference type="NCBI Taxonomy" id="1719036"/>
    <lineage>
        <taxon>Bacteria</taxon>
        <taxon>Pseudomonadati</taxon>
        <taxon>Bacteroidota</taxon>
        <taxon>Flavobacteriia</taxon>
        <taxon>Flavobacteriales</taxon>
        <taxon>Flavobacteriaceae</taxon>
    </lineage>
</organism>
<dbReference type="OrthoDB" id="1522549at2"/>
<dbReference type="AlphaFoldDB" id="A0A5C7AWE9"/>
<reference evidence="3" key="1">
    <citation type="submission" date="2019-08" db="EMBL/GenBank/DDBJ databases">
        <title>Seonamhaeicola sediminis sp. nov., isolated from marine sediment.</title>
        <authorList>
            <person name="Cao W.R."/>
        </authorList>
    </citation>
    <scope>NUCLEOTIDE SEQUENCE [LARGE SCALE GENOMIC DNA]</scope>
    <source>
        <strain evidence="3">Gy8</strain>
    </source>
</reference>
<evidence type="ECO:0000313" key="2">
    <source>
        <dbReference type="EMBL" id="TXE13020.1"/>
    </source>
</evidence>
<evidence type="ECO:0000313" key="3">
    <source>
        <dbReference type="Proteomes" id="UP000321790"/>
    </source>
</evidence>
<evidence type="ECO:0008006" key="4">
    <source>
        <dbReference type="Google" id="ProtNLM"/>
    </source>
</evidence>
<dbReference type="RefSeq" id="WP_147132024.1">
    <property type="nucleotide sequence ID" value="NZ_VOSC01000012.1"/>
</dbReference>
<keyword evidence="3" id="KW-1185">Reference proteome</keyword>
<name>A0A5C7AWE9_9FLAO</name>
<dbReference type="InterPro" id="IPR011990">
    <property type="entry name" value="TPR-like_helical_dom_sf"/>
</dbReference>
<dbReference type="PROSITE" id="PS51257">
    <property type="entry name" value="PROKAR_LIPOPROTEIN"/>
    <property type="match status" value="1"/>
</dbReference>
<dbReference type="SUPFAM" id="SSF48452">
    <property type="entry name" value="TPR-like"/>
    <property type="match status" value="2"/>
</dbReference>
<evidence type="ECO:0000256" key="1">
    <source>
        <dbReference type="SAM" id="Coils"/>
    </source>
</evidence>
<accession>A0A5C7AWE9</accession>
<dbReference type="EMBL" id="VOSC01000012">
    <property type="protein sequence ID" value="TXE13020.1"/>
    <property type="molecule type" value="Genomic_DNA"/>
</dbReference>
<proteinExistence type="predicted"/>
<keyword evidence="1" id="KW-0175">Coiled coil</keyword>
<protein>
    <recommendedName>
        <fullName evidence="4">Tetratricopeptide repeat protein</fullName>
    </recommendedName>
</protein>
<comment type="caution">
    <text evidence="2">The sequence shown here is derived from an EMBL/GenBank/DDBJ whole genome shotgun (WGS) entry which is preliminary data.</text>
</comment>
<dbReference type="Proteomes" id="UP000321790">
    <property type="component" value="Unassembled WGS sequence"/>
</dbReference>